<protein>
    <submittedName>
        <fullName evidence="1">Uncharacterized protein</fullName>
    </submittedName>
</protein>
<sequence length="34" mass="3837">MICTITHSVDKSYVKILSIDEIRHIAFGLGDEMT</sequence>
<name>A0A0A9GHL1_ARUDO</name>
<proteinExistence type="predicted"/>
<organism evidence="1">
    <name type="scientific">Arundo donax</name>
    <name type="common">Giant reed</name>
    <name type="synonym">Donax arundinaceus</name>
    <dbReference type="NCBI Taxonomy" id="35708"/>
    <lineage>
        <taxon>Eukaryota</taxon>
        <taxon>Viridiplantae</taxon>
        <taxon>Streptophyta</taxon>
        <taxon>Embryophyta</taxon>
        <taxon>Tracheophyta</taxon>
        <taxon>Spermatophyta</taxon>
        <taxon>Magnoliopsida</taxon>
        <taxon>Liliopsida</taxon>
        <taxon>Poales</taxon>
        <taxon>Poaceae</taxon>
        <taxon>PACMAD clade</taxon>
        <taxon>Arundinoideae</taxon>
        <taxon>Arundineae</taxon>
        <taxon>Arundo</taxon>
    </lineage>
</organism>
<dbReference type="AlphaFoldDB" id="A0A0A9GHL1"/>
<accession>A0A0A9GHL1</accession>
<reference evidence="1" key="1">
    <citation type="submission" date="2014-09" db="EMBL/GenBank/DDBJ databases">
        <authorList>
            <person name="Magalhaes I.L.F."/>
            <person name="Oliveira U."/>
            <person name="Santos F.R."/>
            <person name="Vidigal T.H.D.A."/>
            <person name="Brescovit A.D."/>
            <person name="Santos A.J."/>
        </authorList>
    </citation>
    <scope>NUCLEOTIDE SEQUENCE</scope>
    <source>
        <tissue evidence="1">Shoot tissue taken approximately 20 cm above the soil surface</tissue>
    </source>
</reference>
<reference evidence="1" key="2">
    <citation type="journal article" date="2015" name="Data Brief">
        <title>Shoot transcriptome of the giant reed, Arundo donax.</title>
        <authorList>
            <person name="Barrero R.A."/>
            <person name="Guerrero F.D."/>
            <person name="Moolhuijzen P."/>
            <person name="Goolsby J.A."/>
            <person name="Tidwell J."/>
            <person name="Bellgard S.E."/>
            <person name="Bellgard M.I."/>
        </authorList>
    </citation>
    <scope>NUCLEOTIDE SEQUENCE</scope>
    <source>
        <tissue evidence="1">Shoot tissue taken approximately 20 cm above the soil surface</tissue>
    </source>
</reference>
<evidence type="ECO:0000313" key="1">
    <source>
        <dbReference type="EMBL" id="JAE23982.1"/>
    </source>
</evidence>
<dbReference type="EMBL" id="GBRH01173914">
    <property type="protein sequence ID" value="JAE23982.1"/>
    <property type="molecule type" value="Transcribed_RNA"/>
</dbReference>